<dbReference type="InterPro" id="IPR006558">
    <property type="entry name" value="LamG-like"/>
</dbReference>
<dbReference type="Pfam" id="PF13385">
    <property type="entry name" value="Laminin_G_3"/>
    <property type="match status" value="1"/>
</dbReference>
<gene>
    <name evidence="5" type="ORF">Rhal01_03445</name>
</gene>
<dbReference type="Gene3D" id="2.60.120.1440">
    <property type="match status" value="1"/>
</dbReference>
<dbReference type="EMBL" id="BAABRL010000013">
    <property type="protein sequence ID" value="GAA5497252.1"/>
    <property type="molecule type" value="Genomic_DNA"/>
</dbReference>
<dbReference type="SUPFAM" id="SSF49899">
    <property type="entry name" value="Concanavalin A-like lectins/glucanases"/>
    <property type="match status" value="1"/>
</dbReference>
<keyword evidence="3" id="KW-1133">Transmembrane helix</keyword>
<reference evidence="5 6" key="1">
    <citation type="submission" date="2024-02" db="EMBL/GenBank/DDBJ databases">
        <title>Rubritalea halochordaticola NBRC 107102.</title>
        <authorList>
            <person name="Ichikawa N."/>
            <person name="Katano-Makiyama Y."/>
            <person name="Hidaka K."/>
        </authorList>
    </citation>
    <scope>NUCLEOTIDE SEQUENCE [LARGE SCALE GENOMIC DNA]</scope>
    <source>
        <strain evidence="5 6">NBRC 107102</strain>
    </source>
</reference>
<keyword evidence="2" id="KW-1015">Disulfide bond</keyword>
<accession>A0ABP9V7A3</accession>
<sequence length="502" mass="55135">MNLKQTESSPQDLDDMIFELLDGAITPDRHQKLQGILKHNPAARQRYRDLTRLEDLLEDQMHSAAHPQMSTPQNLIPFDRLARRQRKRIAMWSAATAAAVLLICGVILTVINVSFEPSVATMRYAEHSDYRVTYPDDVDYEAGELVSGAIVELKQGSVELNINSGVVAVVEAPALFKMVDEFTLELKNGNSWFSVSPQGHGFTVKTPQMEVVDLGTEFGVVVDPTTADEQVHVLRGRVQVSSLLKMKDVQTLTAGQACKVSMDGGLETIPVAQDSFLKGLPDGLTYLEWSLDEPTNQAFAATGNMAGLEDVVSSVVRGKIDVVPGRKDRARRFHQNSGFIQTTWPGVDADRPRTISAWVKYPKKPDATPTGAIIEWGNPDLNAAKWRVTINAGGDAGKVGALRTEFSRGYVIGTTDLRDGEWHHVVSVYDGSGRGDASTIKLYVDGKQEEISAHKVNRVGTIVGRPGADPCLIGRNFRGIIDDVRVYQGAYPEEYIPHLMGE</sequence>
<dbReference type="Pfam" id="PF04773">
    <property type="entry name" value="FecR"/>
    <property type="match status" value="1"/>
</dbReference>
<evidence type="ECO:0000313" key="6">
    <source>
        <dbReference type="Proteomes" id="UP001424741"/>
    </source>
</evidence>
<keyword evidence="6" id="KW-1185">Reference proteome</keyword>
<feature type="domain" description="LamG-like jellyroll fold" evidence="4">
    <location>
        <begin position="351"/>
        <end position="494"/>
    </location>
</feature>
<feature type="transmembrane region" description="Helical" evidence="3">
    <location>
        <begin position="89"/>
        <end position="111"/>
    </location>
</feature>
<proteinExistence type="predicted"/>
<name>A0ABP9V7A3_9BACT</name>
<evidence type="ECO:0000259" key="4">
    <source>
        <dbReference type="SMART" id="SM00560"/>
    </source>
</evidence>
<dbReference type="Gene3D" id="2.60.120.200">
    <property type="match status" value="1"/>
</dbReference>
<evidence type="ECO:0000256" key="1">
    <source>
        <dbReference type="ARBA" id="ARBA00022729"/>
    </source>
</evidence>
<dbReference type="PANTHER" id="PTHR30273:SF2">
    <property type="entry name" value="PROTEIN FECR"/>
    <property type="match status" value="1"/>
</dbReference>
<dbReference type="Proteomes" id="UP001424741">
    <property type="component" value="Unassembled WGS sequence"/>
</dbReference>
<organism evidence="5 6">
    <name type="scientific">Rubritalea halochordaticola</name>
    <dbReference type="NCBI Taxonomy" id="714537"/>
    <lineage>
        <taxon>Bacteria</taxon>
        <taxon>Pseudomonadati</taxon>
        <taxon>Verrucomicrobiota</taxon>
        <taxon>Verrucomicrobiia</taxon>
        <taxon>Verrucomicrobiales</taxon>
        <taxon>Rubritaleaceae</taxon>
        <taxon>Rubritalea</taxon>
    </lineage>
</organism>
<dbReference type="InterPro" id="IPR012373">
    <property type="entry name" value="Ferrdict_sens_TM"/>
</dbReference>
<comment type="caution">
    <text evidence="5">The sequence shown here is derived from an EMBL/GenBank/DDBJ whole genome shotgun (WGS) entry which is preliminary data.</text>
</comment>
<protein>
    <recommendedName>
        <fullName evidence="4">LamG-like jellyroll fold domain-containing protein</fullName>
    </recommendedName>
</protein>
<dbReference type="RefSeq" id="WP_346189784.1">
    <property type="nucleotide sequence ID" value="NZ_BAABRL010000013.1"/>
</dbReference>
<dbReference type="SMART" id="SM00560">
    <property type="entry name" value="LamGL"/>
    <property type="match status" value="1"/>
</dbReference>
<keyword evidence="1" id="KW-0732">Signal</keyword>
<dbReference type="PANTHER" id="PTHR30273">
    <property type="entry name" value="PERIPLASMIC SIGNAL SENSOR AND SIGMA FACTOR ACTIVATOR FECR-RELATED"/>
    <property type="match status" value="1"/>
</dbReference>
<evidence type="ECO:0000256" key="2">
    <source>
        <dbReference type="ARBA" id="ARBA00023157"/>
    </source>
</evidence>
<keyword evidence="3" id="KW-0472">Membrane</keyword>
<evidence type="ECO:0000313" key="5">
    <source>
        <dbReference type="EMBL" id="GAA5497252.1"/>
    </source>
</evidence>
<keyword evidence="3" id="KW-0812">Transmembrane</keyword>
<dbReference type="InterPro" id="IPR006860">
    <property type="entry name" value="FecR"/>
</dbReference>
<evidence type="ECO:0000256" key="3">
    <source>
        <dbReference type="SAM" id="Phobius"/>
    </source>
</evidence>
<dbReference type="InterPro" id="IPR013320">
    <property type="entry name" value="ConA-like_dom_sf"/>
</dbReference>